<dbReference type="Gene3D" id="3.40.190.10">
    <property type="entry name" value="Periplasmic binding protein-like II"/>
    <property type="match status" value="2"/>
</dbReference>
<dbReference type="OrthoDB" id="9812682at2"/>
<organism evidence="4 5">
    <name type="scientific">Desulfobaculum bizertense DSM 18034</name>
    <dbReference type="NCBI Taxonomy" id="1121442"/>
    <lineage>
        <taxon>Bacteria</taxon>
        <taxon>Pseudomonadati</taxon>
        <taxon>Thermodesulfobacteriota</taxon>
        <taxon>Desulfovibrionia</taxon>
        <taxon>Desulfovibrionales</taxon>
        <taxon>Desulfovibrionaceae</taxon>
        <taxon>Desulfobaculum</taxon>
    </lineage>
</organism>
<dbReference type="AlphaFoldDB" id="A0A1T4VHA2"/>
<dbReference type="PIRSF" id="PIRSF035859">
    <property type="entry name" value="ABC_tp_sb"/>
    <property type="match status" value="1"/>
</dbReference>
<dbReference type="PANTHER" id="PTHR43649:SF33">
    <property type="entry name" value="POLYGALACTURONAN_RHAMNOGALACTURONAN-BINDING PROTEIN YTCQ"/>
    <property type="match status" value="1"/>
</dbReference>
<dbReference type="InterPro" id="IPR050490">
    <property type="entry name" value="Bact_solute-bd_prot1"/>
</dbReference>
<keyword evidence="5" id="KW-1185">Reference proteome</keyword>
<keyword evidence="1 3" id="KW-0732">Signal</keyword>
<feature type="signal peptide" evidence="3">
    <location>
        <begin position="1"/>
        <end position="19"/>
    </location>
</feature>
<feature type="chain" id="PRO_5012301258" evidence="3">
    <location>
        <begin position="20"/>
        <end position="571"/>
    </location>
</feature>
<dbReference type="Proteomes" id="UP000189733">
    <property type="component" value="Unassembled WGS sequence"/>
</dbReference>
<evidence type="ECO:0000256" key="1">
    <source>
        <dbReference type="ARBA" id="ARBA00022729"/>
    </source>
</evidence>
<accession>A0A1T4VHA2</accession>
<reference evidence="4 5" key="1">
    <citation type="submission" date="2017-02" db="EMBL/GenBank/DDBJ databases">
        <authorList>
            <person name="Peterson S.W."/>
        </authorList>
    </citation>
    <scope>NUCLEOTIDE SEQUENCE [LARGE SCALE GENOMIC DNA]</scope>
    <source>
        <strain evidence="4 5">DSM 18034</strain>
    </source>
</reference>
<dbReference type="STRING" id="1121442.SAMN02745702_00309"/>
<feature type="region of interest" description="Disordered" evidence="2">
    <location>
        <begin position="526"/>
        <end position="559"/>
    </location>
</feature>
<protein>
    <submittedName>
        <fullName evidence="4">Carbohydrate ABC transporter substrate-binding protein, CUT1 family</fullName>
    </submittedName>
</protein>
<evidence type="ECO:0000313" key="5">
    <source>
        <dbReference type="Proteomes" id="UP000189733"/>
    </source>
</evidence>
<evidence type="ECO:0000313" key="4">
    <source>
        <dbReference type="EMBL" id="SKA64309.1"/>
    </source>
</evidence>
<gene>
    <name evidence="4" type="ORF">SAMN02745702_00309</name>
</gene>
<dbReference type="InterPro" id="IPR014597">
    <property type="entry name" value="ABC_tp_sb"/>
</dbReference>
<proteinExistence type="predicted"/>
<dbReference type="EMBL" id="FUYA01000001">
    <property type="protein sequence ID" value="SKA64309.1"/>
    <property type="molecule type" value="Genomic_DNA"/>
</dbReference>
<dbReference type="SUPFAM" id="SSF53850">
    <property type="entry name" value="Periplasmic binding protein-like II"/>
    <property type="match status" value="1"/>
</dbReference>
<dbReference type="RefSeq" id="WP_078683629.1">
    <property type="nucleotide sequence ID" value="NZ_FUYA01000001.1"/>
</dbReference>
<dbReference type="PANTHER" id="PTHR43649">
    <property type="entry name" value="ARABINOSE-BINDING PROTEIN-RELATED"/>
    <property type="match status" value="1"/>
</dbReference>
<sequence length="571" mass="65242">MLKRFVCLFAAISMGFVFALPVQAQENKGEVIEKWVEYFQPCAVSKDAQRKELEWFVNASKPFKGMEIKSVAEGIKTHKWESEVLTKAFYELTGIKVTHDIIGEGEVVDRIQRQIQTNRPIYHIFVNDADLIGTHLRLDSALDWNAYMAGEGKVVTNPYLDMPDFLNPEFGQDYDGRQLQLPDQQFANLYWFRYDWFTNPQFMKEFKEKYGYELGVPVNWQAYEDIAEFFTGKTIDGQKVYGHMDYGKKSPSLGWRFTDAWLSIAGAGDKGLPNGYPVDEWGIRCENKIPVGASVERGGATNGPAAVYATTKYVEWLKKYAPPYAASMTWSEAGPAPSRGNVAQRIFQYITWLSDPAFNDPSSPVTDENGKPLWRVAPTPHGKYWDEGMKVGYHDAGSWTLLKKSVKGDERKAAWLWAQFCISKTVCLKKFVVGRTPIRKSTVFSDYLAKEEEKGTYGGIVTFYKSPVEKLWTDSGPNPPHYPLLAEQWWKHVSLVVTGEATPQEAMDKLAYKMDELMSKLRLPKYSPKLNPKKSREYWLSQPGAPKPERPDEKGETISYDEMIKNWRAQQ</sequence>
<dbReference type="GO" id="GO:0022857">
    <property type="term" value="F:transmembrane transporter activity"/>
    <property type="evidence" value="ECO:0007669"/>
    <property type="project" value="InterPro"/>
</dbReference>
<evidence type="ECO:0000256" key="3">
    <source>
        <dbReference type="SAM" id="SignalP"/>
    </source>
</evidence>
<feature type="compositionally biased region" description="Basic and acidic residues" evidence="2">
    <location>
        <begin position="547"/>
        <end position="556"/>
    </location>
</feature>
<evidence type="ECO:0000256" key="2">
    <source>
        <dbReference type="SAM" id="MobiDB-lite"/>
    </source>
</evidence>
<name>A0A1T4VHA2_9BACT</name>